<keyword evidence="1 7" id="KW-0479">Metal-binding</keyword>
<dbReference type="GO" id="GO:0003677">
    <property type="term" value="F:DNA binding"/>
    <property type="evidence" value="ECO:0007669"/>
    <property type="project" value="UniProtKB-KW"/>
</dbReference>
<evidence type="ECO:0000256" key="8">
    <source>
        <dbReference type="SAM" id="Coils"/>
    </source>
</evidence>
<dbReference type="PROSITE" id="PS50102">
    <property type="entry name" value="RRM"/>
    <property type="match status" value="1"/>
</dbReference>
<feature type="compositionally biased region" description="Low complexity" evidence="9">
    <location>
        <begin position="101"/>
        <end position="128"/>
    </location>
</feature>
<dbReference type="Pfam" id="PF23182">
    <property type="entry name" value="PABC_AtC3H46"/>
    <property type="match status" value="1"/>
</dbReference>
<evidence type="ECO:0000256" key="3">
    <source>
        <dbReference type="ARBA" id="ARBA00022833"/>
    </source>
</evidence>
<feature type="domain" description="RRM" evidence="10">
    <location>
        <begin position="387"/>
        <end position="463"/>
    </location>
</feature>
<dbReference type="PROSITE" id="PS50103">
    <property type="entry name" value="ZF_C3H1"/>
    <property type="match status" value="1"/>
</dbReference>
<dbReference type="InterPro" id="IPR034365">
    <property type="entry name" value="AtC3H46-like_RRM"/>
</dbReference>
<evidence type="ECO:0000256" key="2">
    <source>
        <dbReference type="ARBA" id="ARBA00022771"/>
    </source>
</evidence>
<evidence type="ECO:0000313" key="12">
    <source>
        <dbReference type="EMBL" id="CAG1865448.1"/>
    </source>
</evidence>
<keyword evidence="8" id="KW-0175">Coiled coil</keyword>
<evidence type="ECO:0000256" key="5">
    <source>
        <dbReference type="ARBA" id="ARBA00023125"/>
    </source>
</evidence>
<dbReference type="SUPFAM" id="SSF90229">
    <property type="entry name" value="CCCH zinc finger"/>
    <property type="match status" value="1"/>
</dbReference>
<keyword evidence="2 7" id="KW-0863">Zinc-finger</keyword>
<evidence type="ECO:0000259" key="11">
    <source>
        <dbReference type="PROSITE" id="PS50103"/>
    </source>
</evidence>
<dbReference type="InterPro" id="IPR032297">
    <property type="entry name" value="Torus"/>
</dbReference>
<accession>A0A8D7BFK8</accession>
<dbReference type="SUPFAM" id="SSF54928">
    <property type="entry name" value="RNA-binding domain, RBD"/>
    <property type="match status" value="1"/>
</dbReference>
<keyword evidence="4 6" id="KW-0694">RNA-binding</keyword>
<dbReference type="GO" id="GO:0008270">
    <property type="term" value="F:zinc ion binding"/>
    <property type="evidence" value="ECO:0007669"/>
    <property type="project" value="UniProtKB-KW"/>
</dbReference>
<dbReference type="PANTHER" id="PTHR24009">
    <property type="entry name" value="RNA-BINDING (RRM/RBD/RNP MOTIFS)"/>
    <property type="match status" value="1"/>
</dbReference>
<dbReference type="Gene3D" id="3.30.70.330">
    <property type="match status" value="1"/>
</dbReference>
<evidence type="ECO:0000256" key="6">
    <source>
        <dbReference type="PROSITE-ProRule" id="PRU00176"/>
    </source>
</evidence>
<dbReference type="FunFam" id="3.30.70.330:FF:000678">
    <property type="entry name" value="zinc finger CCCH domain-containing protein 53-like isoform X2"/>
    <property type="match status" value="1"/>
</dbReference>
<keyword evidence="3 7" id="KW-0862">Zinc</keyword>
<feature type="region of interest" description="Disordered" evidence="9">
    <location>
        <begin position="576"/>
        <end position="663"/>
    </location>
</feature>
<organism evidence="12">
    <name type="scientific">Musa acuminata subsp. malaccensis</name>
    <name type="common">Wild banana</name>
    <name type="synonym">Musa malaccensis</name>
    <dbReference type="NCBI Taxonomy" id="214687"/>
    <lineage>
        <taxon>Eukaryota</taxon>
        <taxon>Viridiplantae</taxon>
        <taxon>Streptophyta</taxon>
        <taxon>Embryophyta</taxon>
        <taxon>Tracheophyta</taxon>
        <taxon>Spermatophyta</taxon>
        <taxon>Magnoliopsida</taxon>
        <taxon>Liliopsida</taxon>
        <taxon>Zingiberales</taxon>
        <taxon>Musaceae</taxon>
        <taxon>Musa</taxon>
    </lineage>
</organism>
<dbReference type="InterPro" id="IPR000504">
    <property type="entry name" value="RRM_dom"/>
</dbReference>
<proteinExistence type="predicted"/>
<dbReference type="Pfam" id="PF16131">
    <property type="entry name" value="Torus"/>
    <property type="match status" value="1"/>
</dbReference>
<feature type="coiled-coil region" evidence="8">
    <location>
        <begin position="525"/>
        <end position="552"/>
    </location>
</feature>
<reference evidence="12" key="1">
    <citation type="submission" date="2021-03" db="EMBL/GenBank/DDBJ databases">
        <authorList>
            <consortium name="Genoscope - CEA"/>
            <person name="William W."/>
        </authorList>
    </citation>
    <scope>NUCLEOTIDE SEQUENCE</scope>
    <source>
        <strain evidence="12">Doubled-haploid Pahang</strain>
    </source>
</reference>
<dbReference type="AlphaFoldDB" id="A0A8D7BFK8"/>
<evidence type="ECO:0000259" key="10">
    <source>
        <dbReference type="PROSITE" id="PS50102"/>
    </source>
</evidence>
<name>A0A8D7BFK8_MUSAM</name>
<evidence type="ECO:0000256" key="7">
    <source>
        <dbReference type="PROSITE-ProRule" id="PRU00723"/>
    </source>
</evidence>
<feature type="region of interest" description="Disordered" evidence="9">
    <location>
        <begin position="95"/>
        <end position="136"/>
    </location>
</feature>
<dbReference type="InterPro" id="IPR035979">
    <property type="entry name" value="RBD_domain_sf"/>
</dbReference>
<dbReference type="PANTHER" id="PTHR24009:SF3">
    <property type="entry name" value="RNA-BINDING (RRM_RBD_RNP MOTIFS) FAMILY PROTEIN-RELATED"/>
    <property type="match status" value="1"/>
</dbReference>
<keyword evidence="5" id="KW-0238">DNA-binding</keyword>
<dbReference type="InterPro" id="IPR000571">
    <property type="entry name" value="Znf_CCCH"/>
</dbReference>
<feature type="compositionally biased region" description="Basic and acidic residues" evidence="9">
    <location>
        <begin position="597"/>
        <end position="614"/>
    </location>
</feature>
<sequence length="724" mass="78754">MDAYEATRIVFSRIQNLDPEHAAKIMGLLLLQEHGEKEMIRLAFGPESLLRSLVLKAWKELGLVPDPSSSAPCTPFGGGSSASPFLRRQNSASRLPARGLPSPLAVSSPSSWRSDSSSGCNGLNGSSDEFQNSDELMSPGNLRASPFYGVGGDGGDLIDEFHRSDQLSFLSDAAAASDYSYPLSFASKHVGDVFQPDLECRSPSSNGDCTLFPYGVGSGVDGYYHRRSCSAADLGLGDPAAGFGWRPCLYFARGYCKNGTACRFLHGLPEEAVVAPSVVGGTKMDAVLEQQCQELLLRSKSQRIDGVSQLMASAFPYSQTGSVPPSPSLSSSNSLSFLLQQQQQNESQRATAVAAAAALMLGGDDTHKFVCRSRFERNDLMANPGSRQIYLTFPADSIFSEEDVSNYFSIYGPVHDVRIPYQQKRMFGFVTFVYPETVKMILAKGNPHFVCDSRVLVKPYKEKGKVPDKYRHSSLLILNKKKQQQHAERGGDFSMCMSPTALDATEAYDLQQLGARRLYNGSSQELLLRRKLMEQQQQAAELQRAIELQGSRFMNLQLNLNKRGLSNSPAIAVTQSLSDVDRSSNTSSSSSSSHEGSPTEEKSLSAVLPEEKPNSSDGLLQQKADKEESAGEPNPKEDSDFQPSIEHNLPDSPFASPTKSSSMLDSFTASEDVATSYIVNNSSTKDYLIASTLLPTTLSLDMPSFSSCFFQMPSRFSGQGEIGM</sequence>
<feature type="domain" description="C3H1-type" evidence="11">
    <location>
        <begin position="242"/>
        <end position="269"/>
    </location>
</feature>
<dbReference type="Pfam" id="PF00076">
    <property type="entry name" value="RRM_1"/>
    <property type="match status" value="1"/>
</dbReference>
<evidence type="ECO:0000256" key="9">
    <source>
        <dbReference type="SAM" id="MobiDB-lite"/>
    </source>
</evidence>
<gene>
    <name evidence="12" type="ORF">GSMUA_01800.1</name>
</gene>
<protein>
    <submittedName>
        <fullName evidence="12">(wild Malaysian banana) hypothetical protein</fullName>
    </submittedName>
</protein>
<feature type="compositionally biased region" description="Basic and acidic residues" evidence="9">
    <location>
        <begin position="623"/>
        <end position="639"/>
    </location>
</feature>
<dbReference type="EMBL" id="HG996475">
    <property type="protein sequence ID" value="CAG1865448.1"/>
    <property type="molecule type" value="Genomic_DNA"/>
</dbReference>
<feature type="zinc finger region" description="C3H1-type" evidence="7">
    <location>
        <begin position="242"/>
        <end position="269"/>
    </location>
</feature>
<dbReference type="InterPro" id="IPR012677">
    <property type="entry name" value="Nucleotide-bd_a/b_plait_sf"/>
</dbReference>
<dbReference type="CDD" id="cd12458">
    <property type="entry name" value="RRM_AtC3H46_like"/>
    <property type="match status" value="1"/>
</dbReference>
<dbReference type="Gene3D" id="4.10.1000.10">
    <property type="entry name" value="Zinc finger, CCCH-type"/>
    <property type="match status" value="1"/>
</dbReference>
<dbReference type="GO" id="GO:0003723">
    <property type="term" value="F:RNA binding"/>
    <property type="evidence" value="ECO:0007669"/>
    <property type="project" value="UniProtKB-UniRule"/>
</dbReference>
<dbReference type="InterPro" id="IPR056276">
    <property type="entry name" value="AtC3H46-like_PABC-like"/>
</dbReference>
<dbReference type="SMART" id="SM00360">
    <property type="entry name" value="RRM"/>
    <property type="match status" value="1"/>
</dbReference>
<evidence type="ECO:0000256" key="4">
    <source>
        <dbReference type="ARBA" id="ARBA00022884"/>
    </source>
</evidence>
<evidence type="ECO:0000256" key="1">
    <source>
        <dbReference type="ARBA" id="ARBA00022723"/>
    </source>
</evidence>
<feature type="compositionally biased region" description="Low complexity" evidence="9">
    <location>
        <begin position="583"/>
        <end position="596"/>
    </location>
</feature>
<dbReference type="SMART" id="SM00356">
    <property type="entry name" value="ZnF_C3H1"/>
    <property type="match status" value="1"/>
</dbReference>
<dbReference type="InterPro" id="IPR036855">
    <property type="entry name" value="Znf_CCCH_sf"/>
</dbReference>